<dbReference type="OrthoDB" id="6500128at2759"/>
<organism evidence="1 2">
    <name type="scientific">Pseudomassariella vexata</name>
    <dbReference type="NCBI Taxonomy" id="1141098"/>
    <lineage>
        <taxon>Eukaryota</taxon>
        <taxon>Fungi</taxon>
        <taxon>Dikarya</taxon>
        <taxon>Ascomycota</taxon>
        <taxon>Pezizomycotina</taxon>
        <taxon>Sordariomycetes</taxon>
        <taxon>Xylariomycetidae</taxon>
        <taxon>Amphisphaeriales</taxon>
        <taxon>Pseudomassariaceae</taxon>
        <taxon>Pseudomassariella</taxon>
    </lineage>
</organism>
<dbReference type="GO" id="GO:0005743">
    <property type="term" value="C:mitochondrial inner membrane"/>
    <property type="evidence" value="ECO:0007669"/>
    <property type="project" value="TreeGrafter"/>
</dbReference>
<dbReference type="GO" id="GO:0015421">
    <property type="term" value="F:ABC-type oligopeptide transporter activity"/>
    <property type="evidence" value="ECO:0007669"/>
    <property type="project" value="TreeGrafter"/>
</dbReference>
<protein>
    <submittedName>
        <fullName evidence="1">p-loop containing nucleoside triphosphate hydrolase protein</fullName>
    </submittedName>
</protein>
<dbReference type="AlphaFoldDB" id="A0A1Y2E1L3"/>
<sequence>LSHGQFQFFGLSQPLLLEDRSSILLVDEATSNVDAMTDELMQRIIREGFTQHTTITIAHKLDTIRDSNIILIMYKGKVLEVGTPDELLAKNVEKKAMGGGKK</sequence>
<dbReference type="Gene3D" id="3.40.50.300">
    <property type="entry name" value="P-loop containing nucleotide triphosphate hydrolases"/>
    <property type="match status" value="1"/>
</dbReference>
<keyword evidence="2" id="KW-1185">Reference proteome</keyword>
<reference evidence="1 2" key="1">
    <citation type="submission" date="2016-07" db="EMBL/GenBank/DDBJ databases">
        <title>Pervasive Adenine N6-methylation of Active Genes in Fungi.</title>
        <authorList>
            <consortium name="DOE Joint Genome Institute"/>
            <person name="Mondo S.J."/>
            <person name="Dannebaum R.O."/>
            <person name="Kuo R.C."/>
            <person name="Labutti K."/>
            <person name="Haridas S."/>
            <person name="Kuo A."/>
            <person name="Salamov A."/>
            <person name="Ahrendt S.R."/>
            <person name="Lipzen A."/>
            <person name="Sullivan W."/>
            <person name="Andreopoulos W.B."/>
            <person name="Clum A."/>
            <person name="Lindquist E."/>
            <person name="Daum C."/>
            <person name="Ramamoorthy G.K."/>
            <person name="Gryganskyi A."/>
            <person name="Culley D."/>
            <person name="Magnuson J.K."/>
            <person name="James T.Y."/>
            <person name="O'Malley M.A."/>
            <person name="Stajich J.E."/>
            <person name="Spatafora J.W."/>
            <person name="Visel A."/>
            <person name="Grigoriev I.V."/>
        </authorList>
    </citation>
    <scope>NUCLEOTIDE SEQUENCE [LARGE SCALE GENOMIC DNA]</scope>
    <source>
        <strain evidence="1 2">CBS 129021</strain>
    </source>
</reference>
<dbReference type="PANTHER" id="PTHR43394">
    <property type="entry name" value="ATP-DEPENDENT PERMEASE MDL1, MITOCHONDRIAL"/>
    <property type="match status" value="1"/>
</dbReference>
<dbReference type="InterPro" id="IPR039421">
    <property type="entry name" value="Type_1_exporter"/>
</dbReference>
<keyword evidence="1" id="KW-0378">Hydrolase</keyword>
<evidence type="ECO:0000313" key="1">
    <source>
        <dbReference type="EMBL" id="ORY65443.1"/>
    </source>
</evidence>
<dbReference type="SUPFAM" id="SSF52540">
    <property type="entry name" value="P-loop containing nucleoside triphosphate hydrolases"/>
    <property type="match status" value="1"/>
</dbReference>
<feature type="non-terminal residue" evidence="1">
    <location>
        <position position="1"/>
    </location>
</feature>
<dbReference type="GeneID" id="63772084"/>
<name>A0A1Y2E1L3_9PEZI</name>
<gene>
    <name evidence="1" type="ORF">BCR38DRAFT_341480</name>
</gene>
<dbReference type="PANTHER" id="PTHR43394:SF1">
    <property type="entry name" value="ATP-BINDING CASSETTE SUB-FAMILY B MEMBER 10, MITOCHONDRIAL"/>
    <property type="match status" value="1"/>
</dbReference>
<dbReference type="GO" id="GO:0016787">
    <property type="term" value="F:hydrolase activity"/>
    <property type="evidence" value="ECO:0007669"/>
    <property type="project" value="UniProtKB-KW"/>
</dbReference>
<dbReference type="STRING" id="1141098.A0A1Y2E1L3"/>
<comment type="caution">
    <text evidence="1">The sequence shown here is derived from an EMBL/GenBank/DDBJ whole genome shotgun (WGS) entry which is preliminary data.</text>
</comment>
<dbReference type="InterPro" id="IPR027417">
    <property type="entry name" value="P-loop_NTPase"/>
</dbReference>
<accession>A0A1Y2E1L3</accession>
<dbReference type="RefSeq" id="XP_040716595.1">
    <property type="nucleotide sequence ID" value="XM_040855872.1"/>
</dbReference>
<dbReference type="GO" id="GO:0090374">
    <property type="term" value="P:oligopeptide export from mitochondrion"/>
    <property type="evidence" value="ECO:0007669"/>
    <property type="project" value="TreeGrafter"/>
</dbReference>
<dbReference type="Proteomes" id="UP000193689">
    <property type="component" value="Unassembled WGS sequence"/>
</dbReference>
<dbReference type="InParanoid" id="A0A1Y2E1L3"/>
<evidence type="ECO:0000313" key="2">
    <source>
        <dbReference type="Proteomes" id="UP000193689"/>
    </source>
</evidence>
<dbReference type="EMBL" id="MCFJ01000006">
    <property type="protein sequence ID" value="ORY65443.1"/>
    <property type="molecule type" value="Genomic_DNA"/>
</dbReference>
<proteinExistence type="predicted"/>